<accession>A0A0F9KZ62</accession>
<protein>
    <recommendedName>
        <fullName evidence="1">site-specific DNA-methyltransferase (adenine-specific)</fullName>
        <ecNumber evidence="1">2.1.1.72</ecNumber>
    </recommendedName>
</protein>
<dbReference type="PRINTS" id="PR00507">
    <property type="entry name" value="N12N6MTFRASE"/>
</dbReference>
<dbReference type="GO" id="GO:0003676">
    <property type="term" value="F:nucleic acid binding"/>
    <property type="evidence" value="ECO:0007669"/>
    <property type="project" value="InterPro"/>
</dbReference>
<sequence length="424" mass="50102">IGDRVLDSSCGSGTFLIEICKKIDSHFNLRSNEKPPKEWVEAVRNIFGFDINPIAVLTTKANLLLYFKSRKKYIEEISINVYLCNSIDPIEFASYADLELGSYYTFCIDLLDEEKELRIPGNALSQTNIEYFQGILNALYRVWESFDNFKDTWEAGTRTLNNYLKSSFLDPNEVDYKYIKRFFEELYQLKEDDKDHIWLYILNNLVGIHILLLKKKMDLIITNPPWLTYKDADKKLQEDMKKITQQFDIRPDAKNITNIEEAVVFLYKIPDLYLRKDGEGKIAYVMPRSLLVSSQNEKARRFDHFFNIDLLQFNDRIFNIECCCIFANYETNKTSIDDVLNKYPLVCQFLDSETLELIEEFKLVPYVFFQKKRKEKYRVKKLVRPEKIKDLLPLFLSNYYNEFIQGADLIPKSLLYCCEHDSTK</sequence>
<evidence type="ECO:0000256" key="1">
    <source>
        <dbReference type="ARBA" id="ARBA00011900"/>
    </source>
</evidence>
<keyword evidence="4" id="KW-0949">S-adenosyl-L-methionine</keyword>
<dbReference type="PANTHER" id="PTHR33841">
    <property type="entry name" value="DNA METHYLTRANSFERASE YEEA-RELATED"/>
    <property type="match status" value="1"/>
</dbReference>
<dbReference type="InterPro" id="IPR011639">
    <property type="entry name" value="MethylTrfase_TaqI-like_dom"/>
</dbReference>
<evidence type="ECO:0000256" key="5">
    <source>
        <dbReference type="ARBA" id="ARBA00047942"/>
    </source>
</evidence>
<keyword evidence="3" id="KW-0808">Transferase</keyword>
<reference evidence="7" key="1">
    <citation type="journal article" date="2015" name="Nature">
        <title>Complex archaea that bridge the gap between prokaryotes and eukaryotes.</title>
        <authorList>
            <person name="Spang A."/>
            <person name="Saw J.H."/>
            <person name="Jorgensen S.L."/>
            <person name="Zaremba-Niedzwiedzka K."/>
            <person name="Martijn J."/>
            <person name="Lind A.E."/>
            <person name="van Eijk R."/>
            <person name="Schleper C."/>
            <person name="Guy L."/>
            <person name="Ettema T.J."/>
        </authorList>
    </citation>
    <scope>NUCLEOTIDE SEQUENCE</scope>
</reference>
<dbReference type="GO" id="GO:0032259">
    <property type="term" value="P:methylation"/>
    <property type="evidence" value="ECO:0007669"/>
    <property type="project" value="UniProtKB-KW"/>
</dbReference>
<dbReference type="InterPro" id="IPR050953">
    <property type="entry name" value="N4_N6_ade-DNA_methylase"/>
</dbReference>
<name>A0A0F9KZ62_9ZZZZ</name>
<proteinExistence type="predicted"/>
<feature type="domain" description="Type II methyltransferase M.TaqI-like" evidence="6">
    <location>
        <begin position="45"/>
        <end position="305"/>
    </location>
</feature>
<evidence type="ECO:0000256" key="4">
    <source>
        <dbReference type="ARBA" id="ARBA00022691"/>
    </source>
</evidence>
<dbReference type="Pfam" id="PF07669">
    <property type="entry name" value="Eco57I"/>
    <property type="match status" value="1"/>
</dbReference>
<organism evidence="7">
    <name type="scientific">marine sediment metagenome</name>
    <dbReference type="NCBI Taxonomy" id="412755"/>
    <lineage>
        <taxon>unclassified sequences</taxon>
        <taxon>metagenomes</taxon>
        <taxon>ecological metagenomes</taxon>
    </lineage>
</organism>
<dbReference type="AlphaFoldDB" id="A0A0F9KZ62"/>
<evidence type="ECO:0000256" key="2">
    <source>
        <dbReference type="ARBA" id="ARBA00022603"/>
    </source>
</evidence>
<dbReference type="PROSITE" id="PS00092">
    <property type="entry name" value="N6_MTASE"/>
    <property type="match status" value="1"/>
</dbReference>
<feature type="non-terminal residue" evidence="7">
    <location>
        <position position="1"/>
    </location>
</feature>
<evidence type="ECO:0000259" key="6">
    <source>
        <dbReference type="Pfam" id="PF07669"/>
    </source>
</evidence>
<dbReference type="EC" id="2.1.1.72" evidence="1"/>
<dbReference type="InterPro" id="IPR002052">
    <property type="entry name" value="DNA_methylase_N6_adenine_CS"/>
</dbReference>
<dbReference type="GO" id="GO:0006304">
    <property type="term" value="P:DNA modification"/>
    <property type="evidence" value="ECO:0007669"/>
    <property type="project" value="InterPro"/>
</dbReference>
<dbReference type="GO" id="GO:0009007">
    <property type="term" value="F:site-specific DNA-methyltransferase (adenine-specific) activity"/>
    <property type="evidence" value="ECO:0007669"/>
    <property type="project" value="UniProtKB-EC"/>
</dbReference>
<dbReference type="EMBL" id="LAZR01012352">
    <property type="protein sequence ID" value="KKM27278.1"/>
    <property type="molecule type" value="Genomic_DNA"/>
</dbReference>
<comment type="catalytic activity">
    <reaction evidence="5">
        <text>a 2'-deoxyadenosine in DNA + S-adenosyl-L-methionine = an N(6)-methyl-2'-deoxyadenosine in DNA + S-adenosyl-L-homocysteine + H(+)</text>
        <dbReference type="Rhea" id="RHEA:15197"/>
        <dbReference type="Rhea" id="RHEA-COMP:12418"/>
        <dbReference type="Rhea" id="RHEA-COMP:12419"/>
        <dbReference type="ChEBI" id="CHEBI:15378"/>
        <dbReference type="ChEBI" id="CHEBI:57856"/>
        <dbReference type="ChEBI" id="CHEBI:59789"/>
        <dbReference type="ChEBI" id="CHEBI:90615"/>
        <dbReference type="ChEBI" id="CHEBI:90616"/>
        <dbReference type="EC" id="2.1.1.72"/>
    </reaction>
</comment>
<dbReference type="Gene3D" id="3.40.50.150">
    <property type="entry name" value="Vaccinia Virus protein VP39"/>
    <property type="match status" value="1"/>
</dbReference>
<evidence type="ECO:0000313" key="7">
    <source>
        <dbReference type="EMBL" id="KKM27278.1"/>
    </source>
</evidence>
<gene>
    <name evidence="7" type="ORF">LCGC14_1576290</name>
</gene>
<evidence type="ECO:0000256" key="3">
    <source>
        <dbReference type="ARBA" id="ARBA00022679"/>
    </source>
</evidence>
<dbReference type="InterPro" id="IPR029063">
    <property type="entry name" value="SAM-dependent_MTases_sf"/>
</dbReference>
<comment type="caution">
    <text evidence="7">The sequence shown here is derived from an EMBL/GenBank/DDBJ whole genome shotgun (WGS) entry which is preliminary data.</text>
</comment>
<dbReference type="PANTHER" id="PTHR33841:SF4">
    <property type="entry name" value="RESTRICTION MODIFICATION SYSTEM DNA SPECIFICITY DOMAIN"/>
    <property type="match status" value="1"/>
</dbReference>
<keyword evidence="2" id="KW-0489">Methyltransferase</keyword>
<dbReference type="SUPFAM" id="SSF53335">
    <property type="entry name" value="S-adenosyl-L-methionine-dependent methyltransferases"/>
    <property type="match status" value="1"/>
</dbReference>